<reference evidence="2" key="1">
    <citation type="submission" date="2016-07" db="EMBL/GenBank/DDBJ databases">
        <authorList>
            <person name="Florea S."/>
            <person name="Webb J.S."/>
            <person name="Jaromczyk J."/>
            <person name="Schardl C.L."/>
        </authorList>
    </citation>
    <scope>NUCLEOTIDE SEQUENCE [LARGE SCALE GENOMIC DNA]</scope>
    <source>
        <strain evidence="2">1YdBTEX2</strain>
        <plasmid evidence="2">Plasmid pve_Plasmid</plasmid>
    </source>
</reference>
<evidence type="ECO:0000313" key="1">
    <source>
        <dbReference type="EMBL" id="SBW85312.1"/>
    </source>
</evidence>
<accession>A0A1D3KAL2</accession>
<dbReference type="Proteomes" id="UP000245431">
    <property type="component" value="Plasmid PVE_plasmid"/>
</dbReference>
<dbReference type="NCBIfam" id="NF041282">
    <property type="entry name" value="TnpC_regulator"/>
    <property type="match status" value="1"/>
</dbReference>
<dbReference type="InterPro" id="IPR049837">
    <property type="entry name" value="TnpC_reg-like"/>
</dbReference>
<keyword evidence="1" id="KW-0614">Plasmid</keyword>
<geneLocation type="plasmid" evidence="2">
    <name>pve_Plasmid</name>
</geneLocation>
<gene>
    <name evidence="1" type="ORF">PVE_P0272</name>
</gene>
<name>A0A1D3KAL2_PSEVE</name>
<protein>
    <submittedName>
        <fullName evidence="1">Tn4652, tnpA repressor protein TnpC</fullName>
    </submittedName>
</protein>
<dbReference type="EMBL" id="LT599585">
    <property type="protein sequence ID" value="SBW85312.1"/>
    <property type="molecule type" value="Genomic_DNA"/>
</dbReference>
<proteinExistence type="predicted"/>
<evidence type="ECO:0000313" key="2">
    <source>
        <dbReference type="Proteomes" id="UP000245431"/>
    </source>
</evidence>
<sequence>MIEVPPASFQTTPYGEVDSVALERLRANFDTTRLLQLVGRLDACLAELGGINDMRDELLRLHAMALTVIEGVVPTVPTENVSIWEAAESVRLDLETLSSWIRIAQMTIAPLGDLVPGHER</sequence>
<dbReference type="AlphaFoldDB" id="A0A1D3KAL2"/>
<organism evidence="1 2">
    <name type="scientific">Pseudomonas veronii 1YdBTEX2</name>
    <dbReference type="NCBI Taxonomy" id="1295141"/>
    <lineage>
        <taxon>Bacteria</taxon>
        <taxon>Pseudomonadati</taxon>
        <taxon>Pseudomonadota</taxon>
        <taxon>Gammaproteobacteria</taxon>
        <taxon>Pseudomonadales</taxon>
        <taxon>Pseudomonadaceae</taxon>
        <taxon>Pseudomonas</taxon>
    </lineage>
</organism>